<keyword evidence="16" id="KW-1185">Reference proteome</keyword>
<dbReference type="PANTHER" id="PTHR33238">
    <property type="entry name" value="IRON (METAL) DEPENDENT REPRESSOR, DTXR FAMILY"/>
    <property type="match status" value="1"/>
</dbReference>
<dbReference type="PANTHER" id="PTHR33238:SF11">
    <property type="entry name" value="TRANSCRIPTIONAL REGULATOR MNTR"/>
    <property type="match status" value="1"/>
</dbReference>
<evidence type="ECO:0000256" key="12">
    <source>
        <dbReference type="ARBA" id="ARBA00025185"/>
    </source>
</evidence>
<dbReference type="Proteomes" id="UP001560573">
    <property type="component" value="Unassembled WGS sequence"/>
</dbReference>
<dbReference type="Gene3D" id="1.10.60.10">
    <property type="entry name" value="Iron dependent repressor, metal binding and dimerisation domain"/>
    <property type="match status" value="1"/>
</dbReference>
<evidence type="ECO:0000256" key="1">
    <source>
        <dbReference type="ARBA" id="ARBA00004496"/>
    </source>
</evidence>
<evidence type="ECO:0000256" key="4">
    <source>
        <dbReference type="ARBA" id="ARBA00022386"/>
    </source>
</evidence>
<evidence type="ECO:0000313" key="15">
    <source>
        <dbReference type="EMBL" id="MEX6687857.1"/>
    </source>
</evidence>
<dbReference type="InterPro" id="IPR036388">
    <property type="entry name" value="WH-like_DNA-bd_sf"/>
</dbReference>
<dbReference type="InterPro" id="IPR007167">
    <property type="entry name" value="Fe-transptr_FeoA-like"/>
</dbReference>
<evidence type="ECO:0000256" key="8">
    <source>
        <dbReference type="ARBA" id="ARBA00023125"/>
    </source>
</evidence>
<evidence type="ECO:0000256" key="7">
    <source>
        <dbReference type="ARBA" id="ARBA00023015"/>
    </source>
</evidence>
<sequence>MSSNLTTAEEDYLKAAYHLQKPEGAITTNELAAELQTKAASVTDMLKRLKQKKLLNYKPYYGFSLTPEGKKVALNIVRRHRLWESFLVDKLKFGWDEVHEVAEELEHVSSKKLIDKLDAYLAFPRFDPHGDPIPDSNGRIQAPHYICLCDLQLNKLSEVTSVKDQSSELLELLSHKNIGLGTRLEVKKRFSFDNSVEVKIKNHAAVNLSKQLAEVLFVKPV</sequence>
<evidence type="ECO:0000256" key="13">
    <source>
        <dbReference type="ARBA" id="ARBA00032593"/>
    </source>
</evidence>
<dbReference type="InterPro" id="IPR022689">
    <property type="entry name" value="Iron_dep_repressor"/>
</dbReference>
<reference evidence="15 16" key="1">
    <citation type="submission" date="2023-07" db="EMBL/GenBank/DDBJ databases">
        <authorList>
            <person name="Lian W.-H."/>
        </authorList>
    </citation>
    <scope>NUCLEOTIDE SEQUENCE [LARGE SCALE GENOMIC DNA]</scope>
    <source>
        <strain evidence="15 16">SYSU DXS3180</strain>
    </source>
</reference>
<evidence type="ECO:0000256" key="2">
    <source>
        <dbReference type="ARBA" id="ARBA00007871"/>
    </source>
</evidence>
<evidence type="ECO:0000256" key="10">
    <source>
        <dbReference type="ARBA" id="ARBA00023163"/>
    </source>
</evidence>
<dbReference type="SMART" id="SM00529">
    <property type="entry name" value="HTH_DTXR"/>
    <property type="match status" value="1"/>
</dbReference>
<dbReference type="Pfam" id="PF02742">
    <property type="entry name" value="Fe_dep_repr_C"/>
    <property type="match status" value="1"/>
</dbReference>
<gene>
    <name evidence="15" type="ORF">QTN47_10150</name>
</gene>
<evidence type="ECO:0000313" key="16">
    <source>
        <dbReference type="Proteomes" id="UP001560573"/>
    </source>
</evidence>
<evidence type="ECO:0000259" key="14">
    <source>
        <dbReference type="PROSITE" id="PS50944"/>
    </source>
</evidence>
<evidence type="ECO:0000256" key="9">
    <source>
        <dbReference type="ARBA" id="ARBA00023159"/>
    </source>
</evidence>
<name>A0ABV3ZDA3_9BACT</name>
<comment type="similarity">
    <text evidence="2">Belongs to the DtxR/MntR family.</text>
</comment>
<accession>A0ABV3ZDA3</accession>
<keyword evidence="11" id="KW-0464">Manganese</keyword>
<dbReference type="Gene3D" id="1.10.10.10">
    <property type="entry name" value="Winged helix-like DNA-binding domain superfamily/Winged helix DNA-binding domain"/>
    <property type="match status" value="1"/>
</dbReference>
<dbReference type="Pfam" id="PF04023">
    <property type="entry name" value="FeoA"/>
    <property type="match status" value="1"/>
</dbReference>
<keyword evidence="10" id="KW-0804">Transcription</keyword>
<keyword evidence="5" id="KW-0963">Cytoplasm</keyword>
<proteinExistence type="inferred from homology"/>
<dbReference type="RefSeq" id="WP_369329261.1">
    <property type="nucleotide sequence ID" value="NZ_JAULBC010000002.1"/>
</dbReference>
<evidence type="ECO:0000256" key="11">
    <source>
        <dbReference type="ARBA" id="ARBA00023211"/>
    </source>
</evidence>
<dbReference type="EMBL" id="JAULBC010000002">
    <property type="protein sequence ID" value="MEX6687857.1"/>
    <property type="molecule type" value="Genomic_DNA"/>
</dbReference>
<comment type="caution">
    <text evidence="15">The sequence shown here is derived from an EMBL/GenBank/DDBJ whole genome shotgun (WGS) entry which is preliminary data.</text>
</comment>
<comment type="function">
    <text evidence="12">In the presence of manganese, represses expression of mntH and mntS. Up-regulates expression of mntP.</text>
</comment>
<protein>
    <recommendedName>
        <fullName evidence="4">Transcriptional regulator MntR</fullName>
    </recommendedName>
    <alternativeName>
        <fullName evidence="13">Manganese transport regulator</fullName>
    </alternativeName>
</protein>
<evidence type="ECO:0000256" key="5">
    <source>
        <dbReference type="ARBA" id="ARBA00022490"/>
    </source>
</evidence>
<dbReference type="SUPFAM" id="SSF47979">
    <property type="entry name" value="Iron-dependent repressor protein, dimerization domain"/>
    <property type="match status" value="1"/>
</dbReference>
<comment type="subunit">
    <text evidence="3">Homodimer.</text>
</comment>
<keyword evidence="6" id="KW-0678">Repressor</keyword>
<keyword evidence="8" id="KW-0238">DNA-binding</keyword>
<dbReference type="PROSITE" id="PS50944">
    <property type="entry name" value="HTH_DTXR"/>
    <property type="match status" value="1"/>
</dbReference>
<evidence type="ECO:0000256" key="3">
    <source>
        <dbReference type="ARBA" id="ARBA00011738"/>
    </source>
</evidence>
<organism evidence="15 16">
    <name type="scientific">Danxiaibacter flavus</name>
    <dbReference type="NCBI Taxonomy" id="3049108"/>
    <lineage>
        <taxon>Bacteria</taxon>
        <taxon>Pseudomonadati</taxon>
        <taxon>Bacteroidota</taxon>
        <taxon>Chitinophagia</taxon>
        <taxon>Chitinophagales</taxon>
        <taxon>Chitinophagaceae</taxon>
        <taxon>Danxiaibacter</taxon>
    </lineage>
</organism>
<evidence type="ECO:0000256" key="6">
    <source>
        <dbReference type="ARBA" id="ARBA00022491"/>
    </source>
</evidence>
<keyword evidence="9" id="KW-0010">Activator</keyword>
<dbReference type="SUPFAM" id="SSF46785">
    <property type="entry name" value="Winged helix' DNA-binding domain"/>
    <property type="match status" value="1"/>
</dbReference>
<dbReference type="InterPro" id="IPR036421">
    <property type="entry name" value="Fe_dep_repressor_sf"/>
</dbReference>
<dbReference type="InterPro" id="IPR001367">
    <property type="entry name" value="Fe_dep_repressor"/>
</dbReference>
<dbReference type="InterPro" id="IPR022687">
    <property type="entry name" value="HTH_DTXR"/>
</dbReference>
<dbReference type="Gene3D" id="2.30.30.90">
    <property type="match status" value="1"/>
</dbReference>
<dbReference type="InterPro" id="IPR038157">
    <property type="entry name" value="FeoA_core_dom"/>
</dbReference>
<dbReference type="InterPro" id="IPR050536">
    <property type="entry name" value="DtxR_MntR_Metal-Reg"/>
</dbReference>
<comment type="subcellular location">
    <subcellularLocation>
        <location evidence="1">Cytoplasm</location>
    </subcellularLocation>
</comment>
<dbReference type="InterPro" id="IPR036390">
    <property type="entry name" value="WH_DNA-bd_sf"/>
</dbReference>
<keyword evidence="7" id="KW-0805">Transcription regulation</keyword>
<feature type="domain" description="HTH dtxR-type" evidence="14">
    <location>
        <begin position="1"/>
        <end position="66"/>
    </location>
</feature>
<dbReference type="Pfam" id="PF01325">
    <property type="entry name" value="Fe_dep_repress"/>
    <property type="match status" value="1"/>
</dbReference>